<evidence type="ECO:0000313" key="3">
    <source>
        <dbReference type="Proteomes" id="UP001155483"/>
    </source>
</evidence>
<reference evidence="2" key="2">
    <citation type="submission" date="2023-04" db="EMBL/GenBank/DDBJ databases">
        <title>Paracnuella aquatica gen. nov., sp. nov., a member of the family Chitinophagaceae isolated from a hot spring.</title>
        <authorList>
            <person name="Wang C."/>
        </authorList>
    </citation>
    <scope>NUCLEOTIDE SEQUENCE</scope>
    <source>
        <strain evidence="2">LB-8</strain>
    </source>
</reference>
<dbReference type="Proteomes" id="UP001155483">
    <property type="component" value="Unassembled WGS sequence"/>
</dbReference>
<dbReference type="SUPFAM" id="SSF51735">
    <property type="entry name" value="NAD(P)-binding Rossmann-fold domains"/>
    <property type="match status" value="1"/>
</dbReference>
<dbReference type="InterPro" id="IPR016040">
    <property type="entry name" value="NAD(P)-bd_dom"/>
</dbReference>
<sequence>MENKTAAIIGATGLIGSLILEQLLRDRDFSLVKVIVRRPFTINNPKVQVSVIDFANHEAFKQAIAGSDVVFCAVGTTQKKVGGDQDAYRKVDFDIPVTAARLCAETGVDQFLLVSSVGANSGSKNFYLKLKGEVEDAVRQINIPSISIFRPSMLLGKRQEFRLGERVGQILMKLLSFLIPSKYKPIQAEAVAKAMIATCKQERPGFNIYLYEEMKHL</sequence>
<dbReference type="Gene3D" id="3.40.50.720">
    <property type="entry name" value="NAD(P)-binding Rossmann-like Domain"/>
    <property type="match status" value="1"/>
</dbReference>
<accession>A0A9X3B7T1</accession>
<dbReference type="AlphaFoldDB" id="A0A9X3B7T1"/>
<dbReference type="RefSeq" id="WP_279297121.1">
    <property type="nucleotide sequence ID" value="NZ_JAOTIF010000007.1"/>
</dbReference>
<dbReference type="PANTHER" id="PTHR14097:SF7">
    <property type="entry name" value="OXIDOREDUCTASE HTATIP2"/>
    <property type="match status" value="1"/>
</dbReference>
<feature type="domain" description="NAD(P)-binding" evidence="1">
    <location>
        <begin position="10"/>
        <end position="154"/>
    </location>
</feature>
<dbReference type="InterPro" id="IPR036291">
    <property type="entry name" value="NAD(P)-bd_dom_sf"/>
</dbReference>
<dbReference type="EMBL" id="JAOTIF010000007">
    <property type="protein sequence ID" value="MCU7549680.1"/>
    <property type="molecule type" value="Genomic_DNA"/>
</dbReference>
<protein>
    <submittedName>
        <fullName evidence="2">NAD(P)H-binding protein</fullName>
    </submittedName>
</protein>
<reference evidence="2" key="1">
    <citation type="submission" date="2022-09" db="EMBL/GenBank/DDBJ databases">
        <authorList>
            <person name="Yuan C."/>
            <person name="Ke Z."/>
        </authorList>
    </citation>
    <scope>NUCLEOTIDE SEQUENCE</scope>
    <source>
        <strain evidence="2">LB-8</strain>
    </source>
</reference>
<evidence type="ECO:0000259" key="1">
    <source>
        <dbReference type="Pfam" id="PF13460"/>
    </source>
</evidence>
<dbReference type="Pfam" id="PF13460">
    <property type="entry name" value="NAD_binding_10"/>
    <property type="match status" value="1"/>
</dbReference>
<name>A0A9X3B7T1_9BACT</name>
<keyword evidence="3" id="KW-1185">Reference proteome</keyword>
<evidence type="ECO:0000313" key="2">
    <source>
        <dbReference type="EMBL" id="MCU7549680.1"/>
    </source>
</evidence>
<gene>
    <name evidence="2" type="ORF">OCK74_11180</name>
</gene>
<organism evidence="2 3">
    <name type="scientific">Paraflavisolibacter caeni</name>
    <dbReference type="NCBI Taxonomy" id="2982496"/>
    <lineage>
        <taxon>Bacteria</taxon>
        <taxon>Pseudomonadati</taxon>
        <taxon>Bacteroidota</taxon>
        <taxon>Chitinophagia</taxon>
        <taxon>Chitinophagales</taxon>
        <taxon>Chitinophagaceae</taxon>
        <taxon>Paraflavisolibacter</taxon>
    </lineage>
</organism>
<comment type="caution">
    <text evidence="2">The sequence shown here is derived from an EMBL/GenBank/DDBJ whole genome shotgun (WGS) entry which is preliminary data.</text>
</comment>
<proteinExistence type="predicted"/>
<dbReference type="PANTHER" id="PTHR14097">
    <property type="entry name" value="OXIDOREDUCTASE HTATIP2"/>
    <property type="match status" value="1"/>
</dbReference>